<dbReference type="InterPro" id="IPR002110">
    <property type="entry name" value="Ankyrin_rpt"/>
</dbReference>
<protein>
    <submittedName>
        <fullName evidence="4">Uncharacterized protein</fullName>
    </submittedName>
</protein>
<dbReference type="AlphaFoldDB" id="A2DLE5"/>
<dbReference type="PANTHER" id="PTHR24126:SF14">
    <property type="entry name" value="ANK_REP_REGION DOMAIN-CONTAINING PROTEIN"/>
    <property type="match status" value="1"/>
</dbReference>
<evidence type="ECO:0000313" key="4">
    <source>
        <dbReference type="EMBL" id="EAY18763.1"/>
    </source>
</evidence>
<dbReference type="SMART" id="SM00248">
    <property type="entry name" value="ANK"/>
    <property type="match status" value="8"/>
</dbReference>
<sequence>MACRGKFPQIAEYLIDNGADINTTVDNDETVLSIASEKGFLEVVKVLVSKGANVNQPLNALPLIGCCSHKFPDVARYLVKNGANINLPDKFGVYPLTAAIKTNSLTMVKEVVELGADIKQDDFIKLCLENKSTDICKYIVSKGAKITKENIFQAIDSKSVEFIQILFEDIKNVDDEFKNEVFLRAFREAELNTINYLTQTGYRNTNFKKDDLKLGLFNALKVGTEDAVNYYLSNGADVNIIFEERFTPLSFTCFNENMKLLEFLVSKGADVNLLDVGRLSPLCYALISKYSKSIDFLLQNGANLNDTNVETLPLVLACKARNQRLVMKLIESGANVNIAGLDGVTPIEAAKESGMQKIIKLINSKKDN</sequence>
<dbReference type="PROSITE" id="PS50297">
    <property type="entry name" value="ANK_REP_REGION"/>
    <property type="match status" value="2"/>
</dbReference>
<dbReference type="STRING" id="5722.A2DLE5"/>
<organism evidence="4 5">
    <name type="scientific">Trichomonas vaginalis (strain ATCC PRA-98 / G3)</name>
    <dbReference type="NCBI Taxonomy" id="412133"/>
    <lineage>
        <taxon>Eukaryota</taxon>
        <taxon>Metamonada</taxon>
        <taxon>Parabasalia</taxon>
        <taxon>Trichomonadida</taxon>
        <taxon>Trichomonadidae</taxon>
        <taxon>Trichomonas</taxon>
    </lineage>
</organism>
<accession>A2DLE5</accession>
<name>A2DLE5_TRIV3</name>
<dbReference type="PANTHER" id="PTHR24126">
    <property type="entry name" value="ANKYRIN REPEAT, PH AND SEC7 DOMAIN CONTAINING PROTEIN SECG-RELATED"/>
    <property type="match status" value="1"/>
</dbReference>
<evidence type="ECO:0000313" key="5">
    <source>
        <dbReference type="Proteomes" id="UP000001542"/>
    </source>
</evidence>
<dbReference type="eggNOG" id="KOG4177">
    <property type="taxonomic scope" value="Eukaryota"/>
</dbReference>
<reference evidence="4" key="1">
    <citation type="submission" date="2006-10" db="EMBL/GenBank/DDBJ databases">
        <authorList>
            <person name="Amadeo P."/>
            <person name="Zhao Q."/>
            <person name="Wortman J."/>
            <person name="Fraser-Liggett C."/>
            <person name="Carlton J."/>
        </authorList>
    </citation>
    <scope>NUCLEOTIDE SEQUENCE</scope>
    <source>
        <strain evidence="4">G3</strain>
    </source>
</reference>
<evidence type="ECO:0000256" key="1">
    <source>
        <dbReference type="ARBA" id="ARBA00022737"/>
    </source>
</evidence>
<dbReference type="EMBL" id="DS113215">
    <property type="protein sequence ID" value="EAY18763.1"/>
    <property type="molecule type" value="Genomic_DNA"/>
</dbReference>
<proteinExistence type="predicted"/>
<dbReference type="RefSeq" id="XP_001579749.1">
    <property type="nucleotide sequence ID" value="XM_001579699.1"/>
</dbReference>
<dbReference type="InterPro" id="IPR036770">
    <property type="entry name" value="Ankyrin_rpt-contain_sf"/>
</dbReference>
<feature type="repeat" description="ANK" evidence="3">
    <location>
        <begin position="244"/>
        <end position="276"/>
    </location>
</feature>
<dbReference type="PROSITE" id="PS50088">
    <property type="entry name" value="ANK_REPEAT"/>
    <property type="match status" value="2"/>
</dbReference>
<dbReference type="InParanoid" id="A2DLE5"/>
<evidence type="ECO:0000256" key="2">
    <source>
        <dbReference type="ARBA" id="ARBA00023043"/>
    </source>
</evidence>
<dbReference type="SUPFAM" id="SSF48403">
    <property type="entry name" value="Ankyrin repeat"/>
    <property type="match status" value="1"/>
</dbReference>
<dbReference type="VEuPathDB" id="TrichDB:TVAGG3_0013910"/>
<dbReference type="KEGG" id="tva:5464277"/>
<feature type="repeat" description="ANK" evidence="3">
    <location>
        <begin position="27"/>
        <end position="59"/>
    </location>
</feature>
<keyword evidence="5" id="KW-1185">Reference proteome</keyword>
<evidence type="ECO:0000256" key="3">
    <source>
        <dbReference type="PROSITE-ProRule" id="PRU00023"/>
    </source>
</evidence>
<reference evidence="4" key="2">
    <citation type="journal article" date="2007" name="Science">
        <title>Draft genome sequence of the sexually transmitted pathogen Trichomonas vaginalis.</title>
        <authorList>
            <person name="Carlton J.M."/>
            <person name="Hirt R.P."/>
            <person name="Silva J.C."/>
            <person name="Delcher A.L."/>
            <person name="Schatz M."/>
            <person name="Zhao Q."/>
            <person name="Wortman J.R."/>
            <person name="Bidwell S.L."/>
            <person name="Alsmark U.C.M."/>
            <person name="Besteiro S."/>
            <person name="Sicheritz-Ponten T."/>
            <person name="Noel C.J."/>
            <person name="Dacks J.B."/>
            <person name="Foster P.G."/>
            <person name="Simillion C."/>
            <person name="Van de Peer Y."/>
            <person name="Miranda-Saavedra D."/>
            <person name="Barton G.J."/>
            <person name="Westrop G.D."/>
            <person name="Mueller S."/>
            <person name="Dessi D."/>
            <person name="Fiori P.L."/>
            <person name="Ren Q."/>
            <person name="Paulsen I."/>
            <person name="Zhang H."/>
            <person name="Bastida-Corcuera F.D."/>
            <person name="Simoes-Barbosa A."/>
            <person name="Brown M.T."/>
            <person name="Hayes R.D."/>
            <person name="Mukherjee M."/>
            <person name="Okumura C.Y."/>
            <person name="Schneider R."/>
            <person name="Smith A.J."/>
            <person name="Vanacova S."/>
            <person name="Villalvazo M."/>
            <person name="Haas B.J."/>
            <person name="Pertea M."/>
            <person name="Feldblyum T.V."/>
            <person name="Utterback T.R."/>
            <person name="Shu C.L."/>
            <person name="Osoegawa K."/>
            <person name="de Jong P.J."/>
            <person name="Hrdy I."/>
            <person name="Horvathova L."/>
            <person name="Zubacova Z."/>
            <person name="Dolezal P."/>
            <person name="Malik S.B."/>
            <person name="Logsdon J.M. Jr."/>
            <person name="Henze K."/>
            <person name="Gupta A."/>
            <person name="Wang C.C."/>
            <person name="Dunne R.L."/>
            <person name="Upcroft J.A."/>
            <person name="Upcroft P."/>
            <person name="White O."/>
            <person name="Salzberg S.L."/>
            <person name="Tang P."/>
            <person name="Chiu C.-H."/>
            <person name="Lee Y.-S."/>
            <person name="Embley T.M."/>
            <person name="Coombs G.H."/>
            <person name="Mottram J.C."/>
            <person name="Tachezy J."/>
            <person name="Fraser-Liggett C.M."/>
            <person name="Johnson P.J."/>
        </authorList>
    </citation>
    <scope>NUCLEOTIDE SEQUENCE [LARGE SCALE GENOMIC DNA]</scope>
    <source>
        <strain evidence="4">G3</strain>
    </source>
</reference>
<dbReference type="Gene3D" id="1.25.40.20">
    <property type="entry name" value="Ankyrin repeat-containing domain"/>
    <property type="match status" value="2"/>
</dbReference>
<keyword evidence="2 3" id="KW-0040">ANK repeat</keyword>
<gene>
    <name evidence="4" type="ORF">TVAG_267960</name>
</gene>
<dbReference type="Pfam" id="PF12796">
    <property type="entry name" value="Ank_2"/>
    <property type="match status" value="2"/>
</dbReference>
<keyword evidence="1" id="KW-0677">Repeat</keyword>
<dbReference type="Proteomes" id="UP000001542">
    <property type="component" value="Unassembled WGS sequence"/>
</dbReference>